<keyword evidence="1" id="KW-0378">Hydrolase</keyword>
<protein>
    <submittedName>
        <fullName evidence="6">S9 family peptidase</fullName>
    </submittedName>
</protein>
<evidence type="ECO:0000259" key="4">
    <source>
        <dbReference type="Pfam" id="PF00326"/>
    </source>
</evidence>
<dbReference type="InterPro" id="IPR002469">
    <property type="entry name" value="Peptidase_S9B_N"/>
</dbReference>
<evidence type="ECO:0000256" key="3">
    <source>
        <dbReference type="SAM" id="SignalP"/>
    </source>
</evidence>
<dbReference type="Pfam" id="PF00326">
    <property type="entry name" value="Peptidase_S9"/>
    <property type="match status" value="1"/>
</dbReference>
<dbReference type="Gene3D" id="3.40.50.1820">
    <property type="entry name" value="alpha/beta hydrolase"/>
    <property type="match status" value="1"/>
</dbReference>
<dbReference type="Pfam" id="PF07676">
    <property type="entry name" value="PD40"/>
    <property type="match status" value="2"/>
</dbReference>
<evidence type="ECO:0000259" key="5">
    <source>
        <dbReference type="Pfam" id="PF00930"/>
    </source>
</evidence>
<feature type="domain" description="Dipeptidylpeptidase IV N-terminal" evidence="5">
    <location>
        <begin position="196"/>
        <end position="281"/>
    </location>
</feature>
<dbReference type="PANTHER" id="PTHR42776">
    <property type="entry name" value="SERINE PEPTIDASE S9 FAMILY MEMBER"/>
    <property type="match status" value="1"/>
</dbReference>
<dbReference type="SUPFAM" id="SSF53474">
    <property type="entry name" value="alpha/beta-Hydrolases"/>
    <property type="match status" value="1"/>
</dbReference>
<feature type="domain" description="Peptidase S9 prolyl oligopeptidase catalytic" evidence="4">
    <location>
        <begin position="471"/>
        <end position="677"/>
    </location>
</feature>
<name>A0ABW4XLA0_9GAMM</name>
<sequence length="690" mass="76833">MRAGFSFALVFGVLCKGLLFSPATIADDKKPMQLEDVFSIEYASDPQITSDLKNVVFVRNYMDIQSDKRRSNLWRVSTDGQVLRPLTTGLHNDRMPRISPDGKRMAFVSNREGSSQIYMYWFDTGTYAPISQLSSSPSNISWSPDGKRLAFTAFVPGKKAPVVSLPGKPKGAKWAEPATLINSTFYRFDGAGYLPEGDKQIFVISADGGVAQQVTSAEYSHDGPLNFSQDGESLYFSANISPETTPQNSELFELKLASGEVEKLTERFGPDSQPIISPNGRWLAYIGYDDKKVIYQNRMLYLYDLKDKRTLVLTGELDRSVSSPKWAGNSKHVYFKYDDMGDTRIARVDMRGRISDVASGAGGLSIGRPYSAGDFDIEGNLLAFTQTNGKQPSEVALVNYRGGKVSKLTQLNQSWTEHRALSDIQEIRYPSSAGELEIQGWVAFPPGFDESKKYPLLLEIHGGPVANYGPRFAAEMQLFAAKGYVVVYINPRGSDSYGEAFANEIHHNYPSQDYDDLMSGVDYLLDKGYIDENRMFVTGGSGGGTLTAWIIGHTDRFRAAVVAKPVINWYSFSLTADAYPFFTQYWFEAMPWETPESYMKRSPISYVGNVKTPTMLLTGEADYRTPMSETEQYYQALKLAGVETAMVRIPGAGHGIAARPSNLMSKVAHILWWFEQYDIVNENQATESAD</sequence>
<reference evidence="7" key="1">
    <citation type="journal article" date="2019" name="Int. J. Syst. Evol. Microbiol.">
        <title>The Global Catalogue of Microorganisms (GCM) 10K type strain sequencing project: providing services to taxonomists for standard genome sequencing and annotation.</title>
        <authorList>
            <consortium name="The Broad Institute Genomics Platform"/>
            <consortium name="The Broad Institute Genome Sequencing Center for Infectious Disease"/>
            <person name="Wu L."/>
            <person name="Ma J."/>
        </authorList>
    </citation>
    <scope>NUCLEOTIDE SEQUENCE [LARGE SCALE GENOMIC DNA]</scope>
    <source>
        <strain evidence="7">CGMCC 1.10992</strain>
    </source>
</reference>
<dbReference type="InterPro" id="IPR001375">
    <property type="entry name" value="Peptidase_S9_cat"/>
</dbReference>
<organism evidence="6 7">
    <name type="scientific">Corallincola platygyrae</name>
    <dbReference type="NCBI Taxonomy" id="1193278"/>
    <lineage>
        <taxon>Bacteria</taxon>
        <taxon>Pseudomonadati</taxon>
        <taxon>Pseudomonadota</taxon>
        <taxon>Gammaproteobacteria</taxon>
        <taxon>Alteromonadales</taxon>
        <taxon>Psychromonadaceae</taxon>
        <taxon>Corallincola</taxon>
    </lineage>
</organism>
<keyword evidence="2" id="KW-0720">Serine protease</keyword>
<feature type="chain" id="PRO_5047462853" evidence="3">
    <location>
        <begin position="27"/>
        <end position="690"/>
    </location>
</feature>
<keyword evidence="2" id="KW-0645">Protease</keyword>
<dbReference type="Proteomes" id="UP001597380">
    <property type="component" value="Unassembled WGS sequence"/>
</dbReference>
<evidence type="ECO:0000313" key="6">
    <source>
        <dbReference type="EMBL" id="MFD2095594.1"/>
    </source>
</evidence>
<comment type="caution">
    <text evidence="6">The sequence shown here is derived from an EMBL/GenBank/DDBJ whole genome shotgun (WGS) entry which is preliminary data.</text>
</comment>
<dbReference type="InterPro" id="IPR029058">
    <property type="entry name" value="AB_hydrolase_fold"/>
</dbReference>
<dbReference type="InterPro" id="IPR011042">
    <property type="entry name" value="6-blade_b-propeller_TolB-like"/>
</dbReference>
<dbReference type="SUPFAM" id="SSF82171">
    <property type="entry name" value="DPP6 N-terminal domain-like"/>
    <property type="match status" value="1"/>
</dbReference>
<dbReference type="RefSeq" id="WP_345340334.1">
    <property type="nucleotide sequence ID" value="NZ_BAABLI010000014.1"/>
</dbReference>
<accession>A0ABW4XLA0</accession>
<dbReference type="InterPro" id="IPR011659">
    <property type="entry name" value="WD40"/>
</dbReference>
<gene>
    <name evidence="6" type="ORF">ACFSJ3_06305</name>
</gene>
<feature type="signal peptide" evidence="3">
    <location>
        <begin position="1"/>
        <end position="26"/>
    </location>
</feature>
<keyword evidence="3" id="KW-0732">Signal</keyword>
<evidence type="ECO:0000313" key="7">
    <source>
        <dbReference type="Proteomes" id="UP001597380"/>
    </source>
</evidence>
<dbReference type="EMBL" id="JBHUHT010000009">
    <property type="protein sequence ID" value="MFD2095594.1"/>
    <property type="molecule type" value="Genomic_DNA"/>
</dbReference>
<dbReference type="Gene3D" id="2.120.10.30">
    <property type="entry name" value="TolB, C-terminal domain"/>
    <property type="match status" value="2"/>
</dbReference>
<dbReference type="Pfam" id="PF00930">
    <property type="entry name" value="DPPIV_N"/>
    <property type="match status" value="1"/>
</dbReference>
<proteinExistence type="predicted"/>
<evidence type="ECO:0000256" key="1">
    <source>
        <dbReference type="ARBA" id="ARBA00022801"/>
    </source>
</evidence>
<keyword evidence="7" id="KW-1185">Reference proteome</keyword>
<evidence type="ECO:0000256" key="2">
    <source>
        <dbReference type="ARBA" id="ARBA00022825"/>
    </source>
</evidence>
<dbReference type="PANTHER" id="PTHR42776:SF27">
    <property type="entry name" value="DIPEPTIDYL PEPTIDASE FAMILY MEMBER 6"/>
    <property type="match status" value="1"/>
</dbReference>